<gene>
    <name evidence="4" type="ORF">EUZ87_08810</name>
</gene>
<dbReference type="AlphaFoldDB" id="A0A4Q9Y0Q0"/>
<dbReference type="Pfam" id="PF03816">
    <property type="entry name" value="LytR_cpsA_psr"/>
    <property type="match status" value="1"/>
</dbReference>
<keyword evidence="2" id="KW-0812">Transmembrane</keyword>
<accession>A0A4Q9Y0Q0</accession>
<dbReference type="InterPro" id="IPR004474">
    <property type="entry name" value="LytR_CpsA_psr"/>
</dbReference>
<dbReference type="Proteomes" id="UP000292648">
    <property type="component" value="Unassembled WGS sequence"/>
</dbReference>
<dbReference type="Gene3D" id="3.40.630.190">
    <property type="entry name" value="LCP protein"/>
    <property type="match status" value="1"/>
</dbReference>
<evidence type="ECO:0000313" key="4">
    <source>
        <dbReference type="EMBL" id="TBX41764.1"/>
    </source>
</evidence>
<keyword evidence="2" id="KW-1133">Transmembrane helix</keyword>
<dbReference type="NCBIfam" id="TIGR00350">
    <property type="entry name" value="lytR_cpsA_psr"/>
    <property type="match status" value="1"/>
</dbReference>
<comment type="caution">
    <text evidence="4">The sequence shown here is derived from an EMBL/GenBank/DDBJ whole genome shotgun (WGS) entry which is preliminary data.</text>
</comment>
<name>A0A4Q9Y0Q0_9LACO</name>
<sequence length="394" mass="45223">MKCGGTEFMRRRQLPKWQRKRLIVLVTSCITFMLVVFTIQGIRLFDMLHSFHESRVIKPHHNLTQQPVSTFLLMGLDNSGKRKLSTTRTDGMMVVIVNHKTKTMTLCSLLRDTFVKIHSQQYHGYQRIESAYTYGGDAAAVATVEHYLNLPIDYYLTVNWDGFIRAIDDVGPVEVNVDRDFIGQNYWGKPEKFKAGLQPMSGARALAYARERHIDNDQHRGFRQQAVFYAMVKRLNQEGLSSKGAKVVGDLKDQMRTNLTDHDMLTLFKSRKIFKQYRVKRLTFEWRTFDIAGRSMVEVYPDRRKQVSRQLQAAAGLRPDLPSQTFTTNGHYRYASDESVESKTDEAKADTHYGQSHVYVGHAGNTAIGKLPAAVPLKNGFRVSDRTETMYTIH</sequence>
<comment type="similarity">
    <text evidence="1">Belongs to the LytR/CpsA/Psr (LCP) family.</text>
</comment>
<evidence type="ECO:0000313" key="5">
    <source>
        <dbReference type="Proteomes" id="UP000292648"/>
    </source>
</evidence>
<organism evidence="4 5">
    <name type="scientific">Lactiplantibacillus paraplantarum</name>
    <dbReference type="NCBI Taxonomy" id="60520"/>
    <lineage>
        <taxon>Bacteria</taxon>
        <taxon>Bacillati</taxon>
        <taxon>Bacillota</taxon>
        <taxon>Bacilli</taxon>
        <taxon>Lactobacillales</taxon>
        <taxon>Lactobacillaceae</taxon>
        <taxon>Lactiplantibacillus</taxon>
    </lineage>
</organism>
<dbReference type="InterPro" id="IPR050922">
    <property type="entry name" value="LytR/CpsA/Psr_CW_biosynth"/>
</dbReference>
<feature type="transmembrane region" description="Helical" evidence="2">
    <location>
        <begin position="21"/>
        <end position="42"/>
    </location>
</feature>
<evidence type="ECO:0000259" key="3">
    <source>
        <dbReference type="Pfam" id="PF03816"/>
    </source>
</evidence>
<evidence type="ECO:0000256" key="1">
    <source>
        <dbReference type="ARBA" id="ARBA00006068"/>
    </source>
</evidence>
<keyword evidence="2" id="KW-0472">Membrane</keyword>
<feature type="domain" description="Cell envelope-related transcriptional attenuator" evidence="3">
    <location>
        <begin position="88"/>
        <end position="236"/>
    </location>
</feature>
<protein>
    <submittedName>
        <fullName evidence="4">LytR family transcriptional regulator</fullName>
    </submittedName>
</protein>
<evidence type="ECO:0000256" key="2">
    <source>
        <dbReference type="SAM" id="Phobius"/>
    </source>
</evidence>
<dbReference type="EMBL" id="SEHH01000064">
    <property type="protein sequence ID" value="TBX41764.1"/>
    <property type="molecule type" value="Genomic_DNA"/>
</dbReference>
<proteinExistence type="inferred from homology"/>
<reference evidence="4 5" key="1">
    <citation type="submission" date="2019-01" db="EMBL/GenBank/DDBJ databases">
        <title>Draft genome sequence of Lactobacillus paraplantarum OSY-TC318, a Producer of the novel lantibiotic Paraplantaracin TC318.</title>
        <authorList>
            <person name="Hussein W.E."/>
            <person name="Huang E."/>
            <person name="Yousef A.E."/>
        </authorList>
    </citation>
    <scope>NUCLEOTIDE SEQUENCE [LARGE SCALE GENOMIC DNA]</scope>
    <source>
        <strain evidence="4 5">OSY-TC318</strain>
    </source>
</reference>
<dbReference type="PANTHER" id="PTHR33392:SF6">
    <property type="entry name" value="POLYISOPRENYL-TEICHOIC ACID--PEPTIDOGLYCAN TEICHOIC ACID TRANSFERASE TAGU"/>
    <property type="match status" value="1"/>
</dbReference>
<dbReference type="PANTHER" id="PTHR33392">
    <property type="entry name" value="POLYISOPRENYL-TEICHOIC ACID--PEPTIDOGLYCAN TEICHOIC ACID TRANSFERASE TAGU"/>
    <property type="match status" value="1"/>
</dbReference>